<keyword evidence="3" id="KW-1185">Reference proteome</keyword>
<gene>
    <name evidence="2" type="ORF">KDW95_13175</name>
</gene>
<organism evidence="2 3">
    <name type="scientific">Marinobacterium rhizophilum</name>
    <dbReference type="NCBI Taxonomy" id="420402"/>
    <lineage>
        <taxon>Bacteria</taxon>
        <taxon>Pseudomonadati</taxon>
        <taxon>Pseudomonadota</taxon>
        <taxon>Gammaproteobacteria</taxon>
        <taxon>Oceanospirillales</taxon>
        <taxon>Oceanospirillaceae</taxon>
        <taxon>Marinobacterium</taxon>
    </lineage>
</organism>
<name>A0ABY5HDA8_9GAMM</name>
<keyword evidence="1" id="KW-0472">Membrane</keyword>
<keyword evidence="1" id="KW-0812">Transmembrane</keyword>
<sequence length="172" mass="18731">MHRSIVLWLFFATLVIGTFAGGALLYADLTGTELLSILPVVILAGVLGSFVSALNRIYSSRDIFPIRSYSVFLRGTSTYLIAYSSIPALVGAISSTILYVVFASEIVVGPFFPGFSCKLGEGNCIEFQQFLTSWSPTDAQNHAKAIVWGFVAGFSERFVPDILNKVSRDSEK</sequence>
<proteinExistence type="predicted"/>
<evidence type="ECO:0000313" key="3">
    <source>
        <dbReference type="Proteomes" id="UP001058461"/>
    </source>
</evidence>
<dbReference type="RefSeq" id="WP_255852288.1">
    <property type="nucleotide sequence ID" value="NZ_CP073347.1"/>
</dbReference>
<protein>
    <submittedName>
        <fullName evidence="2">Uncharacterized protein</fullName>
    </submittedName>
</protein>
<dbReference type="EMBL" id="CP073347">
    <property type="protein sequence ID" value="UTW10255.1"/>
    <property type="molecule type" value="Genomic_DNA"/>
</dbReference>
<feature type="transmembrane region" description="Helical" evidence="1">
    <location>
        <begin position="37"/>
        <end position="58"/>
    </location>
</feature>
<accession>A0ABY5HDA8</accession>
<evidence type="ECO:0000256" key="1">
    <source>
        <dbReference type="SAM" id="Phobius"/>
    </source>
</evidence>
<evidence type="ECO:0000313" key="2">
    <source>
        <dbReference type="EMBL" id="UTW10255.1"/>
    </source>
</evidence>
<feature type="transmembrane region" description="Helical" evidence="1">
    <location>
        <begin position="79"/>
        <end position="102"/>
    </location>
</feature>
<keyword evidence="1" id="KW-1133">Transmembrane helix</keyword>
<reference evidence="2" key="1">
    <citation type="submission" date="2021-04" db="EMBL/GenBank/DDBJ databases">
        <title>Oceanospirillales bacteria with DddD are important DMSP degraders in coastal seawater.</title>
        <authorList>
            <person name="Liu J."/>
        </authorList>
    </citation>
    <scope>NUCLEOTIDE SEQUENCE</scope>
    <source>
        <strain evidence="2">D13-1</strain>
    </source>
</reference>
<dbReference type="Proteomes" id="UP001058461">
    <property type="component" value="Chromosome"/>
</dbReference>